<dbReference type="Pfam" id="PF03471">
    <property type="entry name" value="CorC_HlyC"/>
    <property type="match status" value="1"/>
</dbReference>
<sequence>MDTVPLWVQILALCILILLSAFFSMTETALMAANRHRLRHLAKQGNRRAITILWLLERTERLLSLILIANTLINALATALVTAIAINTFGNHQRVITVATACVAGLLIIFAEIVPKVIGATYPERISLFTSFILKPLMRIAKPLIWFVNIFVSNILKLLRIKASARAQEQRLSPDELRSIVLEGGSFIPQKHKSILLNLFDLEKISVEDVMTPRHQVEALDLTEPIREIRQQLATCYHNKLPVYEGEINRIAGILHVRKTVALFNQEEEITHDDLRGLLSTPYFVPVETDVFTQLQYFQENHERLGVVVDEYGEVQGLVTLEDIIEEMIGEFTTSVPGSSRADSVGWDKEGSCLVEGSATLRDLNKRLGLQFPLDGPKTLNGLLLEYLQDIPEANVALKIAGCVIEIVQVQNQSIKMVKLIAPAQTTGGDGSSSNGKGKGLE</sequence>
<dbReference type="InterPro" id="IPR000644">
    <property type="entry name" value="CBS_dom"/>
</dbReference>
<evidence type="ECO:0000256" key="4">
    <source>
        <dbReference type="ARBA" id="ARBA00022692"/>
    </source>
</evidence>
<evidence type="ECO:0000256" key="7">
    <source>
        <dbReference type="ARBA" id="ARBA00023122"/>
    </source>
</evidence>
<dbReference type="InterPro" id="IPR044751">
    <property type="entry name" value="Ion_transp-like_CBS"/>
</dbReference>
<keyword evidence="3" id="KW-1003">Cell membrane</keyword>
<dbReference type="PROSITE" id="PS51371">
    <property type="entry name" value="CBS"/>
    <property type="match status" value="1"/>
</dbReference>
<evidence type="ECO:0000256" key="2">
    <source>
        <dbReference type="ARBA" id="ARBA00006337"/>
    </source>
</evidence>
<dbReference type="Gene3D" id="3.30.465.10">
    <property type="match status" value="1"/>
</dbReference>
<evidence type="ECO:0000256" key="5">
    <source>
        <dbReference type="ARBA" id="ARBA00022737"/>
    </source>
</evidence>
<keyword evidence="4 10" id="KW-0812">Transmembrane</keyword>
<feature type="domain" description="CBS" evidence="12">
    <location>
        <begin position="278"/>
        <end position="335"/>
    </location>
</feature>
<dbReference type="PANTHER" id="PTHR22777:SF32">
    <property type="entry name" value="UPF0053 INNER MEMBRANE PROTEIN YFJD"/>
    <property type="match status" value="1"/>
</dbReference>
<name>A0ABW9ABE4_9BURK</name>
<dbReference type="Proteomes" id="UP001629246">
    <property type="component" value="Unassembled WGS sequence"/>
</dbReference>
<dbReference type="InterPro" id="IPR002550">
    <property type="entry name" value="CNNM"/>
</dbReference>
<gene>
    <name evidence="14" type="ORF">PQR62_10625</name>
</gene>
<evidence type="ECO:0000256" key="3">
    <source>
        <dbReference type="ARBA" id="ARBA00022475"/>
    </source>
</evidence>
<dbReference type="SUPFAM" id="SSF54631">
    <property type="entry name" value="CBS-domain pair"/>
    <property type="match status" value="1"/>
</dbReference>
<reference evidence="14 15" key="1">
    <citation type="journal article" date="2024" name="Chem. Sci.">
        <title>Discovery of megapolipeptins by genome mining of a Burkholderiales bacteria collection.</title>
        <authorList>
            <person name="Paulo B.S."/>
            <person name="Recchia M.J.J."/>
            <person name="Lee S."/>
            <person name="Fergusson C.H."/>
            <person name="Romanowski S.B."/>
            <person name="Hernandez A."/>
            <person name="Krull N."/>
            <person name="Liu D.Y."/>
            <person name="Cavanagh H."/>
            <person name="Bos A."/>
            <person name="Gray C.A."/>
            <person name="Murphy B.T."/>
            <person name="Linington R.G."/>
            <person name="Eustaquio A.S."/>
        </authorList>
    </citation>
    <scope>NUCLEOTIDE SEQUENCE [LARGE SCALE GENOMIC DNA]</scope>
    <source>
        <strain evidence="14 15">RL21-008-BIB-A</strain>
    </source>
</reference>
<dbReference type="EMBL" id="JAQQFM010000004">
    <property type="protein sequence ID" value="MFL9924722.1"/>
    <property type="molecule type" value="Genomic_DNA"/>
</dbReference>
<keyword evidence="7 9" id="KW-0129">CBS domain</keyword>
<evidence type="ECO:0000256" key="8">
    <source>
        <dbReference type="ARBA" id="ARBA00023136"/>
    </source>
</evidence>
<feature type="transmembrane region" description="Helical" evidence="11">
    <location>
        <begin position="62"/>
        <end position="89"/>
    </location>
</feature>
<evidence type="ECO:0000313" key="15">
    <source>
        <dbReference type="Proteomes" id="UP001629246"/>
    </source>
</evidence>
<dbReference type="Pfam" id="PF01595">
    <property type="entry name" value="CNNM"/>
    <property type="match status" value="1"/>
</dbReference>
<dbReference type="PANTHER" id="PTHR22777">
    <property type="entry name" value="HEMOLYSIN-RELATED"/>
    <property type="match status" value="1"/>
</dbReference>
<dbReference type="InterPro" id="IPR016169">
    <property type="entry name" value="FAD-bd_PCMH_sub2"/>
</dbReference>
<keyword evidence="6 10" id="KW-1133">Transmembrane helix</keyword>
<evidence type="ECO:0000259" key="13">
    <source>
        <dbReference type="PROSITE" id="PS51846"/>
    </source>
</evidence>
<dbReference type="CDD" id="cd04590">
    <property type="entry name" value="CBS_pair_CorC_HlyC_assoc"/>
    <property type="match status" value="1"/>
</dbReference>
<evidence type="ECO:0000259" key="12">
    <source>
        <dbReference type="PROSITE" id="PS51371"/>
    </source>
</evidence>
<dbReference type="RefSeq" id="WP_408157630.1">
    <property type="nucleotide sequence ID" value="NZ_JAQQFM010000004.1"/>
</dbReference>
<feature type="transmembrane region" description="Helical" evidence="11">
    <location>
        <begin position="95"/>
        <end position="119"/>
    </location>
</feature>
<dbReference type="SUPFAM" id="SSF56176">
    <property type="entry name" value="FAD-binding/transporter-associated domain-like"/>
    <property type="match status" value="1"/>
</dbReference>
<protein>
    <submittedName>
        <fullName evidence="14">HlyC/CorC family transporter</fullName>
    </submittedName>
</protein>
<comment type="similarity">
    <text evidence="2">Belongs to the UPF0053 family.</text>
</comment>
<keyword evidence="15" id="KW-1185">Reference proteome</keyword>
<evidence type="ECO:0000256" key="11">
    <source>
        <dbReference type="SAM" id="Phobius"/>
    </source>
</evidence>
<accession>A0ABW9ABE4</accession>
<dbReference type="Gene3D" id="3.10.580.10">
    <property type="entry name" value="CBS-domain"/>
    <property type="match status" value="1"/>
</dbReference>
<dbReference type="PROSITE" id="PS51846">
    <property type="entry name" value="CNNM"/>
    <property type="match status" value="1"/>
</dbReference>
<feature type="domain" description="CNNM transmembrane" evidence="13">
    <location>
        <begin position="2"/>
        <end position="201"/>
    </location>
</feature>
<keyword evidence="8 10" id="KW-0472">Membrane</keyword>
<organism evidence="14 15">
    <name type="scientific">Herbaspirillum lusitanum</name>
    <dbReference type="NCBI Taxonomy" id="213312"/>
    <lineage>
        <taxon>Bacteria</taxon>
        <taxon>Pseudomonadati</taxon>
        <taxon>Pseudomonadota</taxon>
        <taxon>Betaproteobacteria</taxon>
        <taxon>Burkholderiales</taxon>
        <taxon>Oxalobacteraceae</taxon>
        <taxon>Herbaspirillum</taxon>
    </lineage>
</organism>
<evidence type="ECO:0000256" key="9">
    <source>
        <dbReference type="PROSITE-ProRule" id="PRU00703"/>
    </source>
</evidence>
<dbReference type="SMART" id="SM01091">
    <property type="entry name" value="CorC_HlyC"/>
    <property type="match status" value="1"/>
</dbReference>
<dbReference type="Pfam" id="PF00571">
    <property type="entry name" value="CBS"/>
    <property type="match status" value="1"/>
</dbReference>
<dbReference type="InterPro" id="IPR005170">
    <property type="entry name" value="Transptr-assoc_dom"/>
</dbReference>
<evidence type="ECO:0000256" key="6">
    <source>
        <dbReference type="ARBA" id="ARBA00022989"/>
    </source>
</evidence>
<evidence type="ECO:0000256" key="10">
    <source>
        <dbReference type="PROSITE-ProRule" id="PRU01193"/>
    </source>
</evidence>
<keyword evidence="5" id="KW-0677">Repeat</keyword>
<evidence type="ECO:0000313" key="14">
    <source>
        <dbReference type="EMBL" id="MFL9924722.1"/>
    </source>
</evidence>
<dbReference type="InterPro" id="IPR046342">
    <property type="entry name" value="CBS_dom_sf"/>
</dbReference>
<comment type="subcellular location">
    <subcellularLocation>
        <location evidence="1">Cell membrane</location>
        <topology evidence="1">Multi-pass membrane protein</topology>
    </subcellularLocation>
</comment>
<proteinExistence type="inferred from homology"/>
<evidence type="ECO:0000256" key="1">
    <source>
        <dbReference type="ARBA" id="ARBA00004651"/>
    </source>
</evidence>
<comment type="caution">
    <text evidence="14">The sequence shown here is derived from an EMBL/GenBank/DDBJ whole genome shotgun (WGS) entry which is preliminary data.</text>
</comment>
<dbReference type="InterPro" id="IPR036318">
    <property type="entry name" value="FAD-bd_PCMH-like_sf"/>
</dbReference>
<feature type="transmembrane region" description="Helical" evidence="11">
    <location>
        <begin position="6"/>
        <end position="33"/>
    </location>
</feature>